<accession>A0AA92VA59</accession>
<dbReference type="PROSITE" id="PS51257">
    <property type="entry name" value="PROKAR_LIPOPROTEIN"/>
    <property type="match status" value="1"/>
</dbReference>
<name>A0AA92VA59_9BACT</name>
<evidence type="ECO:0000313" key="2">
    <source>
        <dbReference type="EMBL" id="RHL36598.1"/>
    </source>
</evidence>
<feature type="region of interest" description="Disordered" evidence="1">
    <location>
        <begin position="44"/>
        <end position="107"/>
    </location>
</feature>
<comment type="caution">
    <text evidence="2">The sequence shown here is derived from an EMBL/GenBank/DDBJ whole genome shotgun (WGS) entry which is preliminary data.</text>
</comment>
<dbReference type="Proteomes" id="UP000283672">
    <property type="component" value="Unassembled WGS sequence"/>
</dbReference>
<protein>
    <recommendedName>
        <fullName evidence="4">Lipoprotein</fullName>
    </recommendedName>
</protein>
<sequence length="107" mass="11843">MVMSMKAKNIIIMALAGILLTACKDKTYKPPTLDAMRSADKARAAWAREAEEHPATVETQTSRMDSTAKDSVSTLYGEESYNTSYQENDNKSSSMGENHQSSEETEE</sequence>
<evidence type="ECO:0008006" key="4">
    <source>
        <dbReference type="Google" id="ProtNLM"/>
    </source>
</evidence>
<gene>
    <name evidence="2" type="ORF">DW026_10055</name>
</gene>
<evidence type="ECO:0000313" key="3">
    <source>
        <dbReference type="Proteomes" id="UP000283672"/>
    </source>
</evidence>
<dbReference type="EMBL" id="QROP01000025">
    <property type="protein sequence ID" value="RHL36598.1"/>
    <property type="molecule type" value="Genomic_DNA"/>
</dbReference>
<organism evidence="2 3">
    <name type="scientific">Segatella copri</name>
    <dbReference type="NCBI Taxonomy" id="165179"/>
    <lineage>
        <taxon>Bacteria</taxon>
        <taxon>Pseudomonadati</taxon>
        <taxon>Bacteroidota</taxon>
        <taxon>Bacteroidia</taxon>
        <taxon>Bacteroidales</taxon>
        <taxon>Prevotellaceae</taxon>
        <taxon>Segatella</taxon>
    </lineage>
</organism>
<feature type="compositionally biased region" description="Basic and acidic residues" evidence="1">
    <location>
        <begin position="44"/>
        <end position="55"/>
    </location>
</feature>
<proteinExistence type="predicted"/>
<feature type="compositionally biased region" description="Polar residues" evidence="1">
    <location>
        <begin position="57"/>
        <end position="99"/>
    </location>
</feature>
<evidence type="ECO:0000256" key="1">
    <source>
        <dbReference type="SAM" id="MobiDB-lite"/>
    </source>
</evidence>
<reference evidence="2 3" key="1">
    <citation type="submission" date="2018-08" db="EMBL/GenBank/DDBJ databases">
        <title>A genome reference for cultivated species of the human gut microbiota.</title>
        <authorList>
            <person name="Zou Y."/>
            <person name="Xue W."/>
            <person name="Luo G."/>
        </authorList>
    </citation>
    <scope>NUCLEOTIDE SEQUENCE [LARGE SCALE GENOMIC DNA]</scope>
    <source>
        <strain evidence="2 3">AF38-11</strain>
    </source>
</reference>
<dbReference type="AlphaFoldDB" id="A0AA92VA59"/>